<evidence type="ECO:0000256" key="4">
    <source>
        <dbReference type="ARBA" id="ARBA00022816"/>
    </source>
</evidence>
<gene>
    <name evidence="11" type="ORF">R5R35_011723</name>
</gene>
<organism evidence="11 12">
    <name type="scientific">Gryllus longicercus</name>
    <dbReference type="NCBI Taxonomy" id="2509291"/>
    <lineage>
        <taxon>Eukaryota</taxon>
        <taxon>Metazoa</taxon>
        <taxon>Ecdysozoa</taxon>
        <taxon>Arthropoda</taxon>
        <taxon>Hexapoda</taxon>
        <taxon>Insecta</taxon>
        <taxon>Pterygota</taxon>
        <taxon>Neoptera</taxon>
        <taxon>Polyneoptera</taxon>
        <taxon>Orthoptera</taxon>
        <taxon>Ensifera</taxon>
        <taxon>Gryllidea</taxon>
        <taxon>Grylloidea</taxon>
        <taxon>Gryllidae</taxon>
        <taxon>Gryllinae</taxon>
        <taxon>Gryllus</taxon>
    </lineage>
</organism>
<dbReference type="GO" id="GO:0006606">
    <property type="term" value="P:protein import into nucleus"/>
    <property type="evidence" value="ECO:0007669"/>
    <property type="project" value="TreeGrafter"/>
</dbReference>
<dbReference type="InterPro" id="IPR037624">
    <property type="entry name" value="Nup133-like"/>
</dbReference>
<dbReference type="Gene3D" id="1.25.40.700">
    <property type="match status" value="1"/>
</dbReference>
<dbReference type="GO" id="GO:0000972">
    <property type="term" value="P:transcription-dependent tethering of RNA polymerase II gene DNA at nuclear periphery"/>
    <property type="evidence" value="ECO:0007669"/>
    <property type="project" value="TreeGrafter"/>
</dbReference>
<evidence type="ECO:0000256" key="8">
    <source>
        <dbReference type="SAM" id="MobiDB-lite"/>
    </source>
</evidence>
<evidence type="ECO:0000256" key="7">
    <source>
        <dbReference type="ARBA" id="ARBA00023242"/>
    </source>
</evidence>
<dbReference type="InterPro" id="IPR014908">
    <property type="entry name" value="Nucleoporin_Nup133/Nup155_N"/>
</dbReference>
<dbReference type="GO" id="GO:0016973">
    <property type="term" value="P:poly(A)+ mRNA export from nucleus"/>
    <property type="evidence" value="ECO:0007669"/>
    <property type="project" value="TreeGrafter"/>
</dbReference>
<dbReference type="GO" id="GO:0031080">
    <property type="term" value="C:nuclear pore outer ring"/>
    <property type="evidence" value="ECO:0007669"/>
    <property type="project" value="TreeGrafter"/>
</dbReference>
<name>A0AAN9VA73_9ORTH</name>
<dbReference type="EMBL" id="JAZDUA010000543">
    <property type="protein sequence ID" value="KAK7791339.1"/>
    <property type="molecule type" value="Genomic_DNA"/>
</dbReference>
<evidence type="ECO:0000256" key="5">
    <source>
        <dbReference type="ARBA" id="ARBA00022927"/>
    </source>
</evidence>
<feature type="region of interest" description="Disordered" evidence="8">
    <location>
        <begin position="1"/>
        <end position="24"/>
    </location>
</feature>
<dbReference type="Pfam" id="PF03177">
    <property type="entry name" value="Nucleoporin_C"/>
    <property type="match status" value="1"/>
</dbReference>
<protein>
    <recommendedName>
        <fullName evidence="13">Nuclear pore complex protein Nup133</fullName>
    </recommendedName>
</protein>
<evidence type="ECO:0000256" key="2">
    <source>
        <dbReference type="ARBA" id="ARBA00005569"/>
    </source>
</evidence>
<keyword evidence="5" id="KW-0653">Protein transport</keyword>
<comment type="subcellular location">
    <subcellularLocation>
        <location evidence="1">Nucleus envelope</location>
    </subcellularLocation>
</comment>
<dbReference type="SUPFAM" id="SSF117289">
    <property type="entry name" value="Nucleoporin domain"/>
    <property type="match status" value="1"/>
</dbReference>
<dbReference type="Gene3D" id="1.20.58.1380">
    <property type="match status" value="1"/>
</dbReference>
<keyword evidence="4" id="KW-0509">mRNA transport</keyword>
<proteinExistence type="inferred from homology"/>
<feature type="compositionally biased region" description="Low complexity" evidence="8">
    <location>
        <begin position="10"/>
        <end position="24"/>
    </location>
</feature>
<keyword evidence="6" id="KW-0811">Translocation</keyword>
<dbReference type="Pfam" id="PF08801">
    <property type="entry name" value="Nucleoporin_N"/>
    <property type="match status" value="1"/>
</dbReference>
<reference evidence="11 12" key="1">
    <citation type="submission" date="2024-03" db="EMBL/GenBank/DDBJ databases">
        <title>The genome assembly and annotation of the cricket Gryllus longicercus Weissman &amp; Gray.</title>
        <authorList>
            <person name="Szrajer S."/>
            <person name="Gray D."/>
            <person name="Ylla G."/>
        </authorList>
    </citation>
    <scope>NUCLEOTIDE SEQUENCE [LARGE SCALE GENOMIC DNA]</scope>
    <source>
        <strain evidence="11">DAG 2021-001</strain>
        <tissue evidence="11">Whole body minus gut</tissue>
    </source>
</reference>
<dbReference type="PANTHER" id="PTHR13405">
    <property type="entry name" value="NUCLEAR PORE COMPLEX PROTEIN NUP133"/>
    <property type="match status" value="1"/>
</dbReference>
<dbReference type="InterPro" id="IPR007187">
    <property type="entry name" value="Nucleoporin_Nup133/Nup155_C"/>
</dbReference>
<feature type="domain" description="Nucleoporin Nup133/Nup155-like C-terminal" evidence="9">
    <location>
        <begin position="838"/>
        <end position="1022"/>
    </location>
</feature>
<evidence type="ECO:0000256" key="6">
    <source>
        <dbReference type="ARBA" id="ARBA00023010"/>
    </source>
</evidence>
<evidence type="ECO:0000259" key="9">
    <source>
        <dbReference type="Pfam" id="PF03177"/>
    </source>
</evidence>
<evidence type="ECO:0000313" key="11">
    <source>
        <dbReference type="EMBL" id="KAK7791339.1"/>
    </source>
</evidence>
<evidence type="ECO:0000313" key="12">
    <source>
        <dbReference type="Proteomes" id="UP001378592"/>
    </source>
</evidence>
<dbReference type="PANTHER" id="PTHR13405:SF11">
    <property type="entry name" value="NUCLEAR PORE COMPLEX PROTEIN NUP133"/>
    <property type="match status" value="1"/>
</dbReference>
<comment type="similarity">
    <text evidence="2">Belongs to the nucleoporin Nup133 family.</text>
</comment>
<evidence type="ECO:0008006" key="13">
    <source>
        <dbReference type="Google" id="ProtNLM"/>
    </source>
</evidence>
<dbReference type="Proteomes" id="UP001378592">
    <property type="component" value="Unassembled WGS sequence"/>
</dbReference>
<dbReference type="AlphaFoldDB" id="A0AAN9VA73"/>
<evidence type="ECO:0000256" key="3">
    <source>
        <dbReference type="ARBA" id="ARBA00022448"/>
    </source>
</evidence>
<feature type="domain" description="Nucleoporin Nup133/Nup155-like N-terminal" evidence="10">
    <location>
        <begin position="63"/>
        <end position="438"/>
    </location>
</feature>
<comment type="caution">
    <text evidence="11">The sequence shown here is derived from an EMBL/GenBank/DDBJ whole genome shotgun (WGS) entry which is preliminary data.</text>
</comment>
<keyword evidence="12" id="KW-1185">Reference proteome</keyword>
<dbReference type="GO" id="GO:0017056">
    <property type="term" value="F:structural constituent of nuclear pore"/>
    <property type="evidence" value="ECO:0007669"/>
    <property type="project" value="InterPro"/>
</dbReference>
<sequence>MNTPTRTLYSPRVPRTSASSSRRSSLLPGLKKISSSKYSVSGRSNQSVQVVCKTPYHVVENFGVSLPMLVTEALTFSDRSAAVSVCISTDGWAWFVCGRRLLVWQYKQVIDVERHRPIMNSPCHELTLPPSDLAHKAELVCVFTAEGSQNPSCIAVSPEGTVRYWPSVQHEGVSVESSADLQGQECHSLTNLGPLGCVIATTTSTLLLVEPRVTPAGRHAVTCRPLRTPHGWLGLGGIGRRVSSLIFGSLPTSQIMETKLVKVVAVKGKGSSNDWFLYVLSEQSLQKWVLTPDKEKDMEHLLYECEINKMVRDAFHETVWESCAGTPAELDVWMLDMQPTEGGVMVLAAAVNSPLTPQLHYALGKIATESSEAPTKFATFCPLKNTTGFYRKEQDADVNSYQFLSLGQSAYLYNQKAILAVSSTASYNEDTDVIEFMGSGDRLLGAALCGNVPVFFSKIYGLVSVSPADISPHDLLNSSMSMSDMPSASDITISQLSETGLNITVTEAELSEFTVNKDMTTRLKAAFLHYIKNRKDHSESEQILRELFPDDSAEVNPILDTVVVRLCRDLINDAPMSDPRWADVKPGGSCIGYASLQIEHQLQDKSRALELFIVFLKDLKLWDRFTAVSTSAGIMATSYVLEDFAEKLVAAISLYRLQPEYGQLAEAVLKKVLLLREETPTGGLNYQDLFYKEVSEVHQFFQVVANWTDEIVQSDRQPQEVVMLISQINTVILAVLQEVLQCRQQKAAMFTPSTSPSPDVCEYVPWTAAPGEAGLKDSLATLQNLTLRYGARSAGEIMIRNQLYDQLVNIIDIILDGRKCQIESIRGTNKFNMMLQMYERERHEILEPFLEDEEYERAAILAEKYCDFEILIKMCEKTKNKERLEMYMDKFSEQGFGKFLLARYMQEHKYGDLLELYLQKPKPSDQQDEFSRFLKDHPSLSWVQDVFTGEFKQAGETLQQLAKREQELVRRKKSMVSLSKMALLASAYPPSMLEKDLEELNTELELILCQEDLPETVLLANGYDQERLPVLSASEIIKLYICDENETATEADFKKALDLLPYIKDEFEQSEMRHTIWCQAILRDKWDEINTDSPIDAIQQTIFFKVVDLMQFFGANPDEVLPSLGRMLESPELGTLRESNNFKYLLRVGYEYVERTTKDIQIAES</sequence>
<evidence type="ECO:0000256" key="1">
    <source>
        <dbReference type="ARBA" id="ARBA00004259"/>
    </source>
</evidence>
<dbReference type="Gene3D" id="2.130.10.10">
    <property type="entry name" value="YVTN repeat-like/Quinoprotein amine dehydrogenase"/>
    <property type="match status" value="1"/>
</dbReference>
<keyword evidence="7" id="KW-0539">Nucleus</keyword>
<keyword evidence="3" id="KW-0813">Transport</keyword>
<accession>A0AAN9VA73</accession>
<evidence type="ECO:0000259" key="10">
    <source>
        <dbReference type="Pfam" id="PF08801"/>
    </source>
</evidence>
<dbReference type="InterPro" id="IPR015943">
    <property type="entry name" value="WD40/YVTN_repeat-like_dom_sf"/>
</dbReference>